<dbReference type="Gene3D" id="3.90.1200.10">
    <property type="match status" value="1"/>
</dbReference>
<evidence type="ECO:0000313" key="3">
    <source>
        <dbReference type="EMBL" id="PCC39252.1"/>
    </source>
</evidence>
<comment type="caution">
    <text evidence="3">The sequence shown here is derived from an EMBL/GenBank/DDBJ whole genome shotgun (WGS) entry which is preliminary data.</text>
</comment>
<dbReference type="InterPro" id="IPR051678">
    <property type="entry name" value="AGP_Transferase"/>
</dbReference>
<dbReference type="PANTHER" id="PTHR21310">
    <property type="entry name" value="AMINOGLYCOSIDE PHOSPHOTRANSFERASE-RELATED-RELATED"/>
    <property type="match status" value="1"/>
</dbReference>
<dbReference type="InterPro" id="IPR011009">
    <property type="entry name" value="Kinase-like_dom_sf"/>
</dbReference>
<evidence type="ECO:0000259" key="2">
    <source>
        <dbReference type="Pfam" id="PF01636"/>
    </source>
</evidence>
<feature type="domain" description="Aminoglycoside phosphotransferase" evidence="2">
    <location>
        <begin position="63"/>
        <end position="284"/>
    </location>
</feature>
<name>A0A2A3YHL8_9MICO</name>
<evidence type="ECO:0000256" key="1">
    <source>
        <dbReference type="SAM" id="MobiDB-lite"/>
    </source>
</evidence>
<dbReference type="Gene3D" id="3.30.200.20">
    <property type="entry name" value="Phosphorylase Kinase, domain 1"/>
    <property type="match status" value="1"/>
</dbReference>
<dbReference type="Proteomes" id="UP000218598">
    <property type="component" value="Unassembled WGS sequence"/>
</dbReference>
<feature type="region of interest" description="Disordered" evidence="1">
    <location>
        <begin position="1"/>
        <end position="29"/>
    </location>
</feature>
<evidence type="ECO:0000313" key="4">
    <source>
        <dbReference type="Proteomes" id="UP000218598"/>
    </source>
</evidence>
<dbReference type="InterPro" id="IPR002575">
    <property type="entry name" value="Aminoglycoside_PTrfase"/>
</dbReference>
<dbReference type="SUPFAM" id="SSF56112">
    <property type="entry name" value="Protein kinase-like (PK-like)"/>
    <property type="match status" value="1"/>
</dbReference>
<reference evidence="3 4" key="1">
    <citation type="journal article" date="2017" name="Elife">
        <title>Extensive horizontal gene transfer in cheese-associated bacteria.</title>
        <authorList>
            <person name="Bonham K.S."/>
            <person name="Wolfe B.E."/>
            <person name="Dutton R.J."/>
        </authorList>
    </citation>
    <scope>NUCLEOTIDE SEQUENCE [LARGE SCALE GENOMIC DNA]</scope>
    <source>
        <strain evidence="3 4">341_9</strain>
    </source>
</reference>
<keyword evidence="4" id="KW-1185">Reference proteome</keyword>
<dbReference type="AlphaFoldDB" id="A0A2A3YHL8"/>
<protein>
    <recommendedName>
        <fullName evidence="2">Aminoglycoside phosphotransferase domain-containing protein</fullName>
    </recommendedName>
</protein>
<dbReference type="EMBL" id="NRGR01000016">
    <property type="protein sequence ID" value="PCC39252.1"/>
    <property type="molecule type" value="Genomic_DNA"/>
</dbReference>
<sequence>MSQPEAGRLHGAGSAGEGPAARAAPRPPAADLPVDVQAVGALQGFWLPEPGISLEHCVWRLGAQPLGEGWDNVLWPVGEADGTTLVARVVRRRSARPLLAREVTVLRHLAARSDQLAMRVPAPLATAKDALLIPWLPGITAAEADSAGRIRAGEQLARMLAQVHSSEVPLMERSTVRGVPLSTRAHAFAEDLERAELPPRCEAHAVDRWERGLAARAWTGEDLLLHGDPHPGNVVVDDAAEGNRVVAALIDWGDTTAGDPASDLGALLLHGLGAAPLETYRASASWEGIEVDEIWGPLVARAHAWATRMALSLTGAYPSNHPLGQVAGRLLRG</sequence>
<dbReference type="OrthoDB" id="9797603at2"/>
<gene>
    <name evidence="3" type="ORF">CIK66_10285</name>
</gene>
<organism evidence="3 4">
    <name type="scientific">Brachybacterium alimentarium</name>
    <dbReference type="NCBI Taxonomy" id="47845"/>
    <lineage>
        <taxon>Bacteria</taxon>
        <taxon>Bacillati</taxon>
        <taxon>Actinomycetota</taxon>
        <taxon>Actinomycetes</taxon>
        <taxon>Micrococcales</taxon>
        <taxon>Dermabacteraceae</taxon>
        <taxon>Brachybacterium</taxon>
    </lineage>
</organism>
<dbReference type="Pfam" id="PF01636">
    <property type="entry name" value="APH"/>
    <property type="match status" value="1"/>
</dbReference>
<dbReference type="RefSeq" id="WP_096197173.1">
    <property type="nucleotide sequence ID" value="NZ_BAAAIQ010000009.1"/>
</dbReference>
<proteinExistence type="predicted"/>
<accession>A0A2A3YHL8</accession>